<reference evidence="15 16" key="1">
    <citation type="submission" date="2014-10" db="EMBL/GenBank/DDBJ databases">
        <title>Whole genome sequence of Francisella endociliophora strain FSC1006, isolated from a laboratory culture of the marine ciliate Euplotes raikovi.</title>
        <authorList>
            <person name="Granberg M."/>
            <person name="Backman S."/>
            <person name="Lundmark E."/>
            <person name="Nilsson E."/>
            <person name="Karlsson E."/>
            <person name="Thelaus J."/>
            <person name="Ohrman C."/>
            <person name="Larkeryd A."/>
            <person name="Stenberg P."/>
        </authorList>
    </citation>
    <scope>NUCLEOTIDE SEQUENCE [LARGE SCALE GENOMIC DNA]</scope>
    <source>
        <strain evidence="15 16">FSC1006</strain>
    </source>
</reference>
<organism evidence="15 16">
    <name type="scientific">Candidatus Francisella endociliophora</name>
    <dbReference type="NCBI Taxonomy" id="653937"/>
    <lineage>
        <taxon>Bacteria</taxon>
        <taxon>Pseudomonadati</taxon>
        <taxon>Pseudomonadota</taxon>
        <taxon>Gammaproteobacteria</taxon>
        <taxon>Thiotrichales</taxon>
        <taxon>Francisellaceae</taxon>
        <taxon>Francisella</taxon>
    </lineage>
</organism>
<feature type="domain" description="AB hydrolase-1" evidence="14">
    <location>
        <begin position="34"/>
        <end position="295"/>
    </location>
</feature>
<evidence type="ECO:0000256" key="2">
    <source>
        <dbReference type="ARBA" id="ARBA00004496"/>
    </source>
</evidence>
<evidence type="ECO:0000256" key="10">
    <source>
        <dbReference type="ARBA" id="ARBA00029605"/>
    </source>
</evidence>
<evidence type="ECO:0000256" key="8">
    <source>
        <dbReference type="ARBA" id="ARBA00022670"/>
    </source>
</evidence>
<evidence type="ECO:0000256" key="7">
    <source>
        <dbReference type="ARBA" id="ARBA00022490"/>
    </source>
</evidence>
<dbReference type="InterPro" id="IPR002410">
    <property type="entry name" value="Peptidase_S33"/>
</dbReference>
<dbReference type="Pfam" id="PF00561">
    <property type="entry name" value="Abhydrolase_1"/>
    <property type="match status" value="1"/>
</dbReference>
<name>A0A097ENV0_9GAMM</name>
<evidence type="ECO:0000256" key="11">
    <source>
        <dbReference type="PIRNR" id="PIRNR006431"/>
    </source>
</evidence>
<feature type="active site" description="Proton donor" evidence="12">
    <location>
        <position position="292"/>
    </location>
</feature>
<evidence type="ECO:0000256" key="13">
    <source>
        <dbReference type="RuleBase" id="RU003421"/>
    </source>
</evidence>
<comment type="catalytic activity">
    <reaction evidence="1 11 13">
        <text>Release of N-terminal proline from a peptide.</text>
        <dbReference type="EC" id="3.4.11.5"/>
    </reaction>
</comment>
<evidence type="ECO:0000256" key="6">
    <source>
        <dbReference type="ARBA" id="ARBA00022438"/>
    </source>
</evidence>
<sequence>MPLYPKIEPYNQEFLKVSDLHTIFFEECGNPKGKPVVFIHGGPGGGIQPSYRQYFNPDKYRVILVDQRGCGQSTPFAEIKENTTQHLIEDFEKIRKKLGIDKWMIFGGSWGSTLGLAYAQEHPEVVTELVLRGIFFGRAKEISWLYQYGASEIFPDMWEKYIEPIPEEQRGDFLSAYYNILTGDDNELKQKAAKAWSIWEASTSKLFVDEKSIARYGGDKFSLAFARIECHFFKNGLFLEEAQLLKNAHKIANIPGVIVQGRYDMVCPATSAWDLHKAWSTAKLEIVPDAGHSISEPGIIEALVKATDDFAK</sequence>
<gene>
    <name evidence="15" type="ORF">LO80_04160</name>
</gene>
<accession>A0A097ENV0</accession>
<dbReference type="KEGG" id="frf:LO80_04160"/>
<dbReference type="AlphaFoldDB" id="A0A097ENV0"/>
<comment type="similarity">
    <text evidence="3 11 13">Belongs to the peptidase S33 family.</text>
</comment>
<dbReference type="OrthoDB" id="9796770at2"/>
<evidence type="ECO:0000259" key="14">
    <source>
        <dbReference type="Pfam" id="PF00561"/>
    </source>
</evidence>
<dbReference type="PRINTS" id="PR00793">
    <property type="entry name" value="PROAMNOPTASE"/>
</dbReference>
<evidence type="ECO:0000313" key="16">
    <source>
        <dbReference type="Proteomes" id="UP000029672"/>
    </source>
</evidence>
<dbReference type="InterPro" id="IPR000073">
    <property type="entry name" value="AB_hydrolase_1"/>
</dbReference>
<evidence type="ECO:0000256" key="9">
    <source>
        <dbReference type="ARBA" id="ARBA00022801"/>
    </source>
</evidence>
<dbReference type="InterPro" id="IPR029058">
    <property type="entry name" value="AB_hydrolase_fold"/>
</dbReference>
<evidence type="ECO:0000256" key="3">
    <source>
        <dbReference type="ARBA" id="ARBA00010088"/>
    </source>
</evidence>
<dbReference type="PIRSF" id="PIRSF006431">
    <property type="entry name" value="Pept_S33"/>
    <property type="match status" value="1"/>
</dbReference>
<dbReference type="eggNOG" id="COG0596">
    <property type="taxonomic scope" value="Bacteria"/>
</dbReference>
<keyword evidence="8 11" id="KW-0645">Protease</keyword>
<evidence type="ECO:0000256" key="1">
    <source>
        <dbReference type="ARBA" id="ARBA00001585"/>
    </source>
</evidence>
<dbReference type="EMBL" id="CP009574">
    <property type="protein sequence ID" value="AIT09243.1"/>
    <property type="molecule type" value="Genomic_DNA"/>
</dbReference>
<feature type="active site" description="Nucleophile" evidence="12">
    <location>
        <position position="109"/>
    </location>
</feature>
<evidence type="ECO:0000256" key="5">
    <source>
        <dbReference type="ARBA" id="ARBA00021843"/>
    </source>
</evidence>
<dbReference type="Gene3D" id="3.40.50.1820">
    <property type="entry name" value="alpha/beta hydrolase"/>
    <property type="match status" value="1"/>
</dbReference>
<dbReference type="NCBIfam" id="TIGR01249">
    <property type="entry name" value="pro_imino_pep_1"/>
    <property type="match status" value="1"/>
</dbReference>
<dbReference type="EC" id="3.4.11.5" evidence="4 11"/>
<dbReference type="PANTHER" id="PTHR43722">
    <property type="entry name" value="PROLINE IMINOPEPTIDASE"/>
    <property type="match status" value="1"/>
</dbReference>
<feature type="active site" evidence="12">
    <location>
        <position position="264"/>
    </location>
</feature>
<dbReference type="GO" id="GO:0005737">
    <property type="term" value="C:cytoplasm"/>
    <property type="evidence" value="ECO:0007669"/>
    <property type="project" value="UniProtKB-SubCell"/>
</dbReference>
<evidence type="ECO:0000256" key="4">
    <source>
        <dbReference type="ARBA" id="ARBA00012568"/>
    </source>
</evidence>
<dbReference type="GO" id="GO:0006508">
    <property type="term" value="P:proteolysis"/>
    <property type="evidence" value="ECO:0007669"/>
    <property type="project" value="UniProtKB-KW"/>
</dbReference>
<dbReference type="RefSeq" id="WP_040008834.1">
    <property type="nucleotide sequence ID" value="NZ_CP009574.1"/>
</dbReference>
<keyword evidence="9 11" id="KW-0378">Hydrolase</keyword>
<keyword evidence="16" id="KW-1185">Reference proteome</keyword>
<evidence type="ECO:0000313" key="15">
    <source>
        <dbReference type="EMBL" id="AIT09243.1"/>
    </source>
</evidence>
<dbReference type="HOGENOM" id="CLU_043739_2_2_6"/>
<comment type="subcellular location">
    <subcellularLocation>
        <location evidence="2 11">Cytoplasm</location>
    </subcellularLocation>
</comment>
<dbReference type="Proteomes" id="UP000029672">
    <property type="component" value="Chromosome"/>
</dbReference>
<dbReference type="PRINTS" id="PR00111">
    <property type="entry name" value="ABHYDROLASE"/>
</dbReference>
<evidence type="ECO:0000256" key="12">
    <source>
        <dbReference type="PIRSR" id="PIRSR006431-1"/>
    </source>
</evidence>
<keyword evidence="7 11" id="KW-0963">Cytoplasm</keyword>
<proteinExistence type="inferred from homology"/>
<dbReference type="SUPFAM" id="SSF53474">
    <property type="entry name" value="alpha/beta-Hydrolases"/>
    <property type="match status" value="1"/>
</dbReference>
<keyword evidence="6 11" id="KW-0031">Aminopeptidase</keyword>
<protein>
    <recommendedName>
        <fullName evidence="5 11">Proline iminopeptidase</fullName>
        <shortName evidence="11">PIP</shortName>
        <ecNumber evidence="4 11">3.4.11.5</ecNumber>
    </recommendedName>
    <alternativeName>
        <fullName evidence="10 11">Prolyl aminopeptidase</fullName>
    </alternativeName>
</protein>
<dbReference type="PANTHER" id="PTHR43722:SF1">
    <property type="entry name" value="PROLINE IMINOPEPTIDASE"/>
    <property type="match status" value="1"/>
</dbReference>
<dbReference type="STRING" id="1547445.LO80_04160"/>
<dbReference type="InterPro" id="IPR005944">
    <property type="entry name" value="Pro_iminopeptidase"/>
</dbReference>
<dbReference type="GO" id="GO:0004177">
    <property type="term" value="F:aminopeptidase activity"/>
    <property type="evidence" value="ECO:0007669"/>
    <property type="project" value="UniProtKB-UniRule"/>
</dbReference>